<dbReference type="STRING" id="333673.A0A3M0LBY2"/>
<name>A0A3M0LBY2_HIRRU</name>
<evidence type="ECO:0000313" key="7">
    <source>
        <dbReference type="EMBL" id="RMC21444.1"/>
    </source>
</evidence>
<gene>
    <name evidence="7" type="ORF">DUI87_02310</name>
</gene>
<evidence type="ECO:0000256" key="4">
    <source>
        <dbReference type="ARBA" id="ARBA00022759"/>
    </source>
</evidence>
<comment type="caution">
    <text evidence="7">The sequence shown here is derived from an EMBL/GenBank/DDBJ whole genome shotgun (WGS) entry which is preliminary data.</text>
</comment>
<evidence type="ECO:0000256" key="5">
    <source>
        <dbReference type="ARBA" id="ARBA00022801"/>
    </source>
</evidence>
<dbReference type="GO" id="GO:0016787">
    <property type="term" value="F:hydrolase activity"/>
    <property type="evidence" value="ECO:0007669"/>
    <property type="project" value="UniProtKB-KW"/>
</dbReference>
<dbReference type="Gene3D" id="2.30.30.850">
    <property type="match status" value="1"/>
</dbReference>
<keyword evidence="8" id="KW-1185">Reference proteome</keyword>
<keyword evidence="1" id="KW-0808">Transferase</keyword>
<evidence type="ECO:0000259" key="6">
    <source>
        <dbReference type="Pfam" id="PF18697"/>
    </source>
</evidence>
<evidence type="ECO:0000256" key="3">
    <source>
        <dbReference type="ARBA" id="ARBA00022722"/>
    </source>
</evidence>
<dbReference type="Pfam" id="PF18697">
    <property type="entry name" value="MLVIN_C"/>
    <property type="match status" value="1"/>
</dbReference>
<protein>
    <recommendedName>
        <fullName evidence="6">Murine leukemia virus integrase C-terminal domain-containing protein</fullName>
    </recommendedName>
</protein>
<sequence>MYMSWESKKCIIMFCLLGKLWLGFGAPLRGIGRLTLENPVHDIHPGDNVYIKTWNEEPLKERWSGPYQVLLTTFTAVKVAGVDPWIHYTQVKKVCPGLWTAQAVGPTKLQIRRVCFT</sequence>
<reference evidence="7 8" key="1">
    <citation type="submission" date="2018-07" db="EMBL/GenBank/DDBJ databases">
        <title>A high quality draft genome assembly of the barn swallow (H. rustica rustica).</title>
        <authorList>
            <person name="Formenti G."/>
            <person name="Chiara M."/>
            <person name="Poveda L."/>
            <person name="Francoijs K.-J."/>
            <person name="Bonisoli-Alquati A."/>
            <person name="Canova L."/>
            <person name="Gianfranceschi L."/>
            <person name="Horner D.S."/>
            <person name="Saino N."/>
        </authorList>
    </citation>
    <scope>NUCLEOTIDE SEQUENCE [LARGE SCALE GENOMIC DNA]</scope>
    <source>
        <strain evidence="7">Chelidonia</strain>
        <tissue evidence="7">Blood</tissue>
    </source>
</reference>
<evidence type="ECO:0000256" key="2">
    <source>
        <dbReference type="ARBA" id="ARBA00022695"/>
    </source>
</evidence>
<organism evidence="7 8">
    <name type="scientific">Hirundo rustica rustica</name>
    <dbReference type="NCBI Taxonomy" id="333673"/>
    <lineage>
        <taxon>Eukaryota</taxon>
        <taxon>Metazoa</taxon>
        <taxon>Chordata</taxon>
        <taxon>Craniata</taxon>
        <taxon>Vertebrata</taxon>
        <taxon>Euteleostomi</taxon>
        <taxon>Archelosauria</taxon>
        <taxon>Archosauria</taxon>
        <taxon>Dinosauria</taxon>
        <taxon>Saurischia</taxon>
        <taxon>Theropoda</taxon>
        <taxon>Coelurosauria</taxon>
        <taxon>Aves</taxon>
        <taxon>Neognathae</taxon>
        <taxon>Neoaves</taxon>
        <taxon>Telluraves</taxon>
        <taxon>Australaves</taxon>
        <taxon>Passeriformes</taxon>
        <taxon>Sylvioidea</taxon>
        <taxon>Hirundinidae</taxon>
        <taxon>Hirundo</taxon>
    </lineage>
</organism>
<feature type="domain" description="Murine leukemia virus integrase C-terminal" evidence="6">
    <location>
        <begin position="41"/>
        <end position="94"/>
    </location>
</feature>
<dbReference type="AlphaFoldDB" id="A0A3M0LBY2"/>
<dbReference type="GO" id="GO:0004519">
    <property type="term" value="F:endonuclease activity"/>
    <property type="evidence" value="ECO:0007669"/>
    <property type="project" value="UniProtKB-KW"/>
</dbReference>
<dbReference type="InterPro" id="IPR040643">
    <property type="entry name" value="MLVIN_C"/>
</dbReference>
<dbReference type="Proteomes" id="UP000269221">
    <property type="component" value="Unassembled WGS sequence"/>
</dbReference>
<evidence type="ECO:0000256" key="1">
    <source>
        <dbReference type="ARBA" id="ARBA00022679"/>
    </source>
</evidence>
<evidence type="ECO:0000313" key="8">
    <source>
        <dbReference type="Proteomes" id="UP000269221"/>
    </source>
</evidence>
<dbReference type="OrthoDB" id="9397170at2759"/>
<proteinExistence type="predicted"/>
<dbReference type="EMBL" id="QRBI01000093">
    <property type="protein sequence ID" value="RMC21444.1"/>
    <property type="molecule type" value="Genomic_DNA"/>
</dbReference>
<keyword evidence="5" id="KW-0378">Hydrolase</keyword>
<keyword evidence="3" id="KW-0540">Nuclease</keyword>
<keyword evidence="2" id="KW-0548">Nucleotidyltransferase</keyword>
<keyword evidence="4" id="KW-0255">Endonuclease</keyword>
<accession>A0A3M0LBY2</accession>
<dbReference type="GO" id="GO:0016779">
    <property type="term" value="F:nucleotidyltransferase activity"/>
    <property type="evidence" value="ECO:0007669"/>
    <property type="project" value="UniProtKB-KW"/>
</dbReference>